<reference evidence="2" key="1">
    <citation type="submission" date="2024-07" db="EMBL/GenBank/DDBJ databases">
        <title>Two chromosome-level genome assemblies of Korean endemic species Abeliophyllum distichum and Forsythia ovata (Oleaceae).</title>
        <authorList>
            <person name="Jang H."/>
        </authorList>
    </citation>
    <scope>NUCLEOTIDE SEQUENCE [LARGE SCALE GENOMIC DNA]</scope>
</reference>
<dbReference type="EMBL" id="JBFOLK010000010">
    <property type="protein sequence ID" value="KAL2480538.1"/>
    <property type="molecule type" value="Genomic_DNA"/>
</dbReference>
<dbReference type="Proteomes" id="UP001604336">
    <property type="component" value="Unassembled WGS sequence"/>
</dbReference>
<sequence length="206" mass="23755">MDVDLERVKEEMILDEDLDPRIIGSDSLASPAKELETFPVKISDPTQMLQVGKKLVEKMKEKMKQFMRENIDVFEWKHSDIVGIDPSVACHVLKVDPKVRPKIQKNRSLSAREQIGNTMEVYIDDMLVKSVNVKDHIGHLREMFGILHKYCVKLNPLTESHLENSLATWLINAGLRLIPRRSKRSLTCGHHPLPEKFRALRKDWGP</sequence>
<dbReference type="SUPFAM" id="SSF56672">
    <property type="entry name" value="DNA/RNA polymerases"/>
    <property type="match status" value="1"/>
</dbReference>
<evidence type="ECO:0000313" key="1">
    <source>
        <dbReference type="EMBL" id="KAL2480538.1"/>
    </source>
</evidence>
<dbReference type="InterPro" id="IPR043128">
    <property type="entry name" value="Rev_trsase/Diguanyl_cyclase"/>
</dbReference>
<dbReference type="InterPro" id="IPR043502">
    <property type="entry name" value="DNA/RNA_pol_sf"/>
</dbReference>
<dbReference type="Gene3D" id="3.30.70.270">
    <property type="match status" value="1"/>
</dbReference>
<keyword evidence="2" id="KW-1185">Reference proteome</keyword>
<dbReference type="AlphaFoldDB" id="A0ABD1QWK2"/>
<gene>
    <name evidence="1" type="ORF">Adt_33504</name>
</gene>
<organism evidence="1 2">
    <name type="scientific">Abeliophyllum distichum</name>
    <dbReference type="NCBI Taxonomy" id="126358"/>
    <lineage>
        <taxon>Eukaryota</taxon>
        <taxon>Viridiplantae</taxon>
        <taxon>Streptophyta</taxon>
        <taxon>Embryophyta</taxon>
        <taxon>Tracheophyta</taxon>
        <taxon>Spermatophyta</taxon>
        <taxon>Magnoliopsida</taxon>
        <taxon>eudicotyledons</taxon>
        <taxon>Gunneridae</taxon>
        <taxon>Pentapetalae</taxon>
        <taxon>asterids</taxon>
        <taxon>lamiids</taxon>
        <taxon>Lamiales</taxon>
        <taxon>Oleaceae</taxon>
        <taxon>Forsythieae</taxon>
        <taxon>Abeliophyllum</taxon>
    </lineage>
</organism>
<evidence type="ECO:0000313" key="2">
    <source>
        <dbReference type="Proteomes" id="UP001604336"/>
    </source>
</evidence>
<accession>A0ABD1QWK2</accession>
<protein>
    <submittedName>
        <fullName evidence="1">RNase H domain-containing protein</fullName>
    </submittedName>
</protein>
<proteinExistence type="predicted"/>
<name>A0ABD1QWK2_9LAMI</name>
<comment type="caution">
    <text evidence="1">The sequence shown here is derived from an EMBL/GenBank/DDBJ whole genome shotgun (WGS) entry which is preliminary data.</text>
</comment>